<dbReference type="Pfam" id="PF17820">
    <property type="entry name" value="PDZ_6"/>
    <property type="match status" value="1"/>
</dbReference>
<feature type="non-terminal residue" evidence="2">
    <location>
        <position position="1"/>
    </location>
</feature>
<evidence type="ECO:0000313" key="3">
    <source>
        <dbReference type="Proteomes" id="UP001642360"/>
    </source>
</evidence>
<organism evidence="2 3">
    <name type="scientific">Ilex paraguariensis</name>
    <name type="common">yerba mate</name>
    <dbReference type="NCBI Taxonomy" id="185542"/>
    <lineage>
        <taxon>Eukaryota</taxon>
        <taxon>Viridiplantae</taxon>
        <taxon>Streptophyta</taxon>
        <taxon>Embryophyta</taxon>
        <taxon>Tracheophyta</taxon>
        <taxon>Spermatophyta</taxon>
        <taxon>Magnoliopsida</taxon>
        <taxon>eudicotyledons</taxon>
        <taxon>Gunneridae</taxon>
        <taxon>Pentapetalae</taxon>
        <taxon>asterids</taxon>
        <taxon>campanulids</taxon>
        <taxon>Aquifoliales</taxon>
        <taxon>Aquifoliaceae</taxon>
        <taxon>Ilex</taxon>
    </lineage>
</organism>
<dbReference type="SUPFAM" id="SSF50156">
    <property type="entry name" value="PDZ domain-like"/>
    <property type="match status" value="1"/>
</dbReference>
<name>A0ABC8S4Q2_9AQUA</name>
<evidence type="ECO:0000259" key="1">
    <source>
        <dbReference type="Pfam" id="PF17820"/>
    </source>
</evidence>
<keyword evidence="3" id="KW-1185">Reference proteome</keyword>
<dbReference type="PANTHER" id="PTHR22939">
    <property type="entry name" value="SERINE PROTEASE FAMILY S1C HTRA-RELATED"/>
    <property type="match status" value="1"/>
</dbReference>
<proteinExistence type="predicted"/>
<feature type="non-terminal residue" evidence="2">
    <location>
        <position position="68"/>
    </location>
</feature>
<dbReference type="InterPro" id="IPR036034">
    <property type="entry name" value="PDZ_sf"/>
</dbReference>
<evidence type="ECO:0000313" key="2">
    <source>
        <dbReference type="EMBL" id="CAK9152204.1"/>
    </source>
</evidence>
<dbReference type="Gene3D" id="2.30.42.10">
    <property type="match status" value="1"/>
</dbReference>
<gene>
    <name evidence="2" type="ORF">ILEXP_LOCUS20418</name>
</gene>
<accession>A0ABC8S4Q2</accession>
<dbReference type="PANTHER" id="PTHR22939:SF125">
    <property type="entry name" value="PROTEASE DO-LIKE 14-RELATED"/>
    <property type="match status" value="1"/>
</dbReference>
<reference evidence="2 3" key="1">
    <citation type="submission" date="2024-02" db="EMBL/GenBank/DDBJ databases">
        <authorList>
            <person name="Vignale AGUSTIN F."/>
            <person name="Sosa J E."/>
            <person name="Modenutti C."/>
        </authorList>
    </citation>
    <scope>NUCLEOTIDE SEQUENCE [LARGE SCALE GENOMIC DNA]</scope>
</reference>
<dbReference type="AlphaFoldDB" id="A0ABC8S4Q2"/>
<dbReference type="Proteomes" id="UP001642360">
    <property type="component" value="Unassembled WGS sequence"/>
</dbReference>
<protein>
    <recommendedName>
        <fullName evidence="1">PDZ domain-containing protein</fullName>
    </recommendedName>
</protein>
<dbReference type="EMBL" id="CAUOFW020002239">
    <property type="protein sequence ID" value="CAK9152204.1"/>
    <property type="molecule type" value="Genomic_DNA"/>
</dbReference>
<dbReference type="InterPro" id="IPR041489">
    <property type="entry name" value="PDZ_6"/>
</dbReference>
<feature type="domain" description="PDZ" evidence="1">
    <location>
        <begin position="1"/>
        <end position="50"/>
    </location>
</feature>
<sequence>VSPGSPADSAGFCPGDVIIEFDGRPIVSIKEIVDIMGDKVGKPLKVVVKRANSSSETLTVIPEEANPD</sequence>
<comment type="caution">
    <text evidence="2">The sequence shown here is derived from an EMBL/GenBank/DDBJ whole genome shotgun (WGS) entry which is preliminary data.</text>
</comment>